<dbReference type="CDD" id="cd00392">
    <property type="entry name" value="Ribosomal_L13"/>
    <property type="match status" value="1"/>
</dbReference>
<dbReference type="AlphaFoldDB" id="A0A381QFP1"/>
<dbReference type="GO" id="GO:0017148">
    <property type="term" value="P:negative regulation of translation"/>
    <property type="evidence" value="ECO:0007669"/>
    <property type="project" value="TreeGrafter"/>
</dbReference>
<dbReference type="PANTHER" id="PTHR11545">
    <property type="entry name" value="RIBOSOMAL PROTEIN L13"/>
    <property type="match status" value="1"/>
</dbReference>
<dbReference type="GO" id="GO:0003735">
    <property type="term" value="F:structural constituent of ribosome"/>
    <property type="evidence" value="ECO:0007669"/>
    <property type="project" value="InterPro"/>
</dbReference>
<comment type="similarity">
    <text evidence="1">Belongs to the universal ribosomal protein uL13 family.</text>
</comment>
<dbReference type="EMBL" id="UINC01001295">
    <property type="protein sequence ID" value="SUZ76897.1"/>
    <property type="molecule type" value="Genomic_DNA"/>
</dbReference>
<organism evidence="4">
    <name type="scientific">marine metagenome</name>
    <dbReference type="NCBI Taxonomy" id="408172"/>
    <lineage>
        <taxon>unclassified sequences</taxon>
        <taxon>metagenomes</taxon>
        <taxon>ecological metagenomes</taxon>
    </lineage>
</organism>
<dbReference type="FunFam" id="3.90.1180.10:FF:000001">
    <property type="entry name" value="50S ribosomal protein L13"/>
    <property type="match status" value="1"/>
</dbReference>
<dbReference type="PROSITE" id="PS00783">
    <property type="entry name" value="RIBOSOMAL_L13"/>
    <property type="match status" value="1"/>
</dbReference>
<sequence>VKTYTPKAEHIERRWWLVDAEGKTLGRLATRVAGILRGKHKPMYTPHLDVGDYVVVINAEKVALTGRKADQKTYFTHSGYMGHEKHIPFRRMIERHPDRVIELAVKGMLPKNKLGQHMRKKLKVYAGVAHPHQGQEPQPLEV</sequence>
<evidence type="ECO:0008006" key="5">
    <source>
        <dbReference type="Google" id="ProtNLM"/>
    </source>
</evidence>
<dbReference type="GO" id="GO:0003729">
    <property type="term" value="F:mRNA binding"/>
    <property type="evidence" value="ECO:0007669"/>
    <property type="project" value="UniProtKB-ARBA"/>
</dbReference>
<dbReference type="Pfam" id="PF00572">
    <property type="entry name" value="Ribosomal_L13"/>
    <property type="match status" value="1"/>
</dbReference>
<evidence type="ECO:0000256" key="3">
    <source>
        <dbReference type="ARBA" id="ARBA00023274"/>
    </source>
</evidence>
<dbReference type="GO" id="GO:0006412">
    <property type="term" value="P:translation"/>
    <property type="evidence" value="ECO:0007669"/>
    <property type="project" value="InterPro"/>
</dbReference>
<dbReference type="InterPro" id="IPR005822">
    <property type="entry name" value="Ribosomal_uL13"/>
</dbReference>
<dbReference type="GO" id="GO:0022625">
    <property type="term" value="C:cytosolic large ribosomal subunit"/>
    <property type="evidence" value="ECO:0007669"/>
    <property type="project" value="TreeGrafter"/>
</dbReference>
<keyword evidence="3" id="KW-0687">Ribonucleoprotein</keyword>
<proteinExistence type="inferred from homology"/>
<dbReference type="NCBIfam" id="TIGR01066">
    <property type="entry name" value="rplM_bact"/>
    <property type="match status" value="1"/>
</dbReference>
<evidence type="ECO:0000313" key="4">
    <source>
        <dbReference type="EMBL" id="SUZ76897.1"/>
    </source>
</evidence>
<evidence type="ECO:0000256" key="2">
    <source>
        <dbReference type="ARBA" id="ARBA00022980"/>
    </source>
</evidence>
<name>A0A381QFP1_9ZZZZ</name>
<reference evidence="4" key="1">
    <citation type="submission" date="2018-05" db="EMBL/GenBank/DDBJ databases">
        <authorList>
            <person name="Lanie J.A."/>
            <person name="Ng W.-L."/>
            <person name="Kazmierczak K.M."/>
            <person name="Andrzejewski T.M."/>
            <person name="Davidsen T.M."/>
            <person name="Wayne K.J."/>
            <person name="Tettelin H."/>
            <person name="Glass J.I."/>
            <person name="Rusch D."/>
            <person name="Podicherti R."/>
            <person name="Tsui H.-C.T."/>
            <person name="Winkler M.E."/>
        </authorList>
    </citation>
    <scope>NUCLEOTIDE SEQUENCE</scope>
</reference>
<dbReference type="InterPro" id="IPR023563">
    <property type="entry name" value="Ribosomal_uL13_CS"/>
</dbReference>
<dbReference type="Gene3D" id="3.90.1180.10">
    <property type="entry name" value="Ribosomal protein L13"/>
    <property type="match status" value="1"/>
</dbReference>
<evidence type="ECO:0000256" key="1">
    <source>
        <dbReference type="ARBA" id="ARBA00006227"/>
    </source>
</evidence>
<gene>
    <name evidence="4" type="ORF">METZ01_LOCUS29751</name>
</gene>
<dbReference type="InterPro" id="IPR036899">
    <property type="entry name" value="Ribosomal_uL13_sf"/>
</dbReference>
<dbReference type="SUPFAM" id="SSF52161">
    <property type="entry name" value="Ribosomal protein L13"/>
    <property type="match status" value="1"/>
</dbReference>
<dbReference type="InterPro" id="IPR005823">
    <property type="entry name" value="Ribosomal_uL13_bac-type"/>
</dbReference>
<protein>
    <recommendedName>
        <fullName evidence="5">50S ribosomal protein L13</fullName>
    </recommendedName>
</protein>
<keyword evidence="2" id="KW-0689">Ribosomal protein</keyword>
<feature type="non-terminal residue" evidence="4">
    <location>
        <position position="1"/>
    </location>
</feature>
<dbReference type="PIRSF" id="PIRSF002181">
    <property type="entry name" value="Ribosomal_L13"/>
    <property type="match status" value="1"/>
</dbReference>
<dbReference type="PANTHER" id="PTHR11545:SF2">
    <property type="entry name" value="LARGE RIBOSOMAL SUBUNIT PROTEIN UL13M"/>
    <property type="match status" value="1"/>
</dbReference>
<dbReference type="HAMAP" id="MF_01366">
    <property type="entry name" value="Ribosomal_uL13"/>
    <property type="match status" value="1"/>
</dbReference>
<accession>A0A381QFP1</accession>